<evidence type="ECO:0000313" key="3">
    <source>
        <dbReference type="Proteomes" id="UP000237631"/>
    </source>
</evidence>
<dbReference type="InterPro" id="IPR019410">
    <property type="entry name" value="Methyltransf_16"/>
</dbReference>
<reference evidence="3" key="1">
    <citation type="journal article" date="2017" name="bioRxiv">
        <title>Conservation of a gene cluster reveals novel cercosporin biosynthetic mechanisms and extends production to the genus Colletotrichum.</title>
        <authorList>
            <person name="de Jonge R."/>
            <person name="Ebert M.K."/>
            <person name="Huitt-Roehl C.R."/>
            <person name="Pal P."/>
            <person name="Suttle J.C."/>
            <person name="Spanner R.E."/>
            <person name="Neubauer J.D."/>
            <person name="Jurick W.M.II."/>
            <person name="Stott K.A."/>
            <person name="Secor G.A."/>
            <person name="Thomma B.P.H.J."/>
            <person name="Van de Peer Y."/>
            <person name="Townsend C.A."/>
            <person name="Bolton M.D."/>
        </authorList>
    </citation>
    <scope>NUCLEOTIDE SEQUENCE [LARGE SCALE GENOMIC DNA]</scope>
    <source>
        <strain evidence="3">CBS538.71</strain>
    </source>
</reference>
<dbReference type="Gene3D" id="3.40.50.150">
    <property type="entry name" value="Vaccinia Virus protein VP39"/>
    <property type="match status" value="1"/>
</dbReference>
<dbReference type="Pfam" id="PF10294">
    <property type="entry name" value="Methyltransf_16"/>
    <property type="match status" value="1"/>
</dbReference>
<dbReference type="STRING" id="357750.A0A2S6BYG9"/>
<dbReference type="GO" id="GO:0005829">
    <property type="term" value="C:cytosol"/>
    <property type="evidence" value="ECO:0007669"/>
    <property type="project" value="TreeGrafter"/>
</dbReference>
<evidence type="ECO:0000313" key="2">
    <source>
        <dbReference type="EMBL" id="PPJ52501.1"/>
    </source>
</evidence>
<dbReference type="PANTHER" id="PTHR14614">
    <property type="entry name" value="HEPATOCELLULAR CARCINOMA-ASSOCIATED ANTIGEN"/>
    <property type="match status" value="1"/>
</dbReference>
<keyword evidence="3" id="KW-1185">Reference proteome</keyword>
<name>A0A2S6BYG9_9PEZI</name>
<dbReference type="Proteomes" id="UP000237631">
    <property type="component" value="Unassembled WGS sequence"/>
</dbReference>
<dbReference type="OrthoDB" id="433955at2759"/>
<protein>
    <submittedName>
        <fullName evidence="2">Uncharacterized protein</fullName>
    </submittedName>
</protein>
<dbReference type="EMBL" id="PNEN01001691">
    <property type="protein sequence ID" value="PPJ52501.1"/>
    <property type="molecule type" value="Genomic_DNA"/>
</dbReference>
<evidence type="ECO:0000256" key="1">
    <source>
        <dbReference type="SAM" id="MobiDB-lite"/>
    </source>
</evidence>
<dbReference type="GO" id="GO:0008757">
    <property type="term" value="F:S-adenosylmethionine-dependent methyltransferase activity"/>
    <property type="evidence" value="ECO:0007669"/>
    <property type="project" value="UniProtKB-ARBA"/>
</dbReference>
<comment type="caution">
    <text evidence="2">The sequence shown here is derived from an EMBL/GenBank/DDBJ whole genome shotgun (WGS) entry which is preliminary data.</text>
</comment>
<gene>
    <name evidence="2" type="ORF">CBER1_10718</name>
</gene>
<sequence>MEILVRVGGKGQKAGGCEDNKAGKLSAETSPEPKKVSRQIYNYQLTHKLDRNPSDNMSSNTRPFQVKSDAHGSTIDVQIGELPGIVAENLGLATWGAAVVLADVLYRWTEDIKRIRAEVEDLKMNDISKHIPILELGAGTGLAGLTASALWNLPAILTDLSPVVPGIAHNISLNPYLEAYAGTLDWTSPSTLNVSSSSPGNDAITLSCEATKTFILLAADTIYTSAHAQLIPATTLHWLSHTSQARAIFCYPLRSSYIEHARDLWKEMQASGFVCVEEGREQAKELWGEIAPVPYEWCVWGWREFHPEAVAREEAEKVDGEGWLAM</sequence>
<dbReference type="PANTHER" id="PTHR14614:SF156">
    <property type="entry name" value="PROTEIN-LYSINE N-METHYLTRANSFERASE EFM2"/>
    <property type="match status" value="1"/>
</dbReference>
<organism evidence="2 3">
    <name type="scientific">Cercospora berteroae</name>
    <dbReference type="NCBI Taxonomy" id="357750"/>
    <lineage>
        <taxon>Eukaryota</taxon>
        <taxon>Fungi</taxon>
        <taxon>Dikarya</taxon>
        <taxon>Ascomycota</taxon>
        <taxon>Pezizomycotina</taxon>
        <taxon>Dothideomycetes</taxon>
        <taxon>Dothideomycetidae</taxon>
        <taxon>Mycosphaerellales</taxon>
        <taxon>Mycosphaerellaceae</taxon>
        <taxon>Cercospora</taxon>
    </lineage>
</organism>
<feature type="region of interest" description="Disordered" evidence="1">
    <location>
        <begin position="1"/>
        <end position="33"/>
    </location>
</feature>
<dbReference type="InterPro" id="IPR029063">
    <property type="entry name" value="SAM-dependent_MTases_sf"/>
</dbReference>
<accession>A0A2S6BYG9</accession>
<proteinExistence type="predicted"/>
<dbReference type="AlphaFoldDB" id="A0A2S6BYG9"/>